<accession>A0A5J4TCM3</accession>
<evidence type="ECO:0000313" key="2">
    <source>
        <dbReference type="Proteomes" id="UP000324800"/>
    </source>
</evidence>
<name>A0A5J4TCM3_9EUKA</name>
<evidence type="ECO:0000313" key="1">
    <source>
        <dbReference type="EMBL" id="KAA6356008.1"/>
    </source>
</evidence>
<reference evidence="1 2" key="1">
    <citation type="submission" date="2019-03" db="EMBL/GenBank/DDBJ databases">
        <title>Single cell metagenomics reveals metabolic interactions within the superorganism composed of flagellate Streblomastix strix and complex community of Bacteroidetes bacteria on its surface.</title>
        <authorList>
            <person name="Treitli S.C."/>
            <person name="Kolisko M."/>
            <person name="Husnik F."/>
            <person name="Keeling P."/>
            <person name="Hampl V."/>
        </authorList>
    </citation>
    <scope>NUCLEOTIDE SEQUENCE [LARGE SCALE GENOMIC DNA]</scope>
    <source>
        <strain evidence="1">ST1C</strain>
    </source>
</reference>
<sequence length="71" mass="7898">MIDYLCSSRTFASNWAPQHPESNKQKGISPSLEEVMHDLKGHISKYSATSIYDAQSAQLRDDDITPSNNNG</sequence>
<organism evidence="1 2">
    <name type="scientific">Streblomastix strix</name>
    <dbReference type="NCBI Taxonomy" id="222440"/>
    <lineage>
        <taxon>Eukaryota</taxon>
        <taxon>Metamonada</taxon>
        <taxon>Preaxostyla</taxon>
        <taxon>Oxymonadida</taxon>
        <taxon>Streblomastigidae</taxon>
        <taxon>Streblomastix</taxon>
    </lineage>
</organism>
<proteinExistence type="predicted"/>
<dbReference type="Proteomes" id="UP000324800">
    <property type="component" value="Unassembled WGS sequence"/>
</dbReference>
<protein>
    <submittedName>
        <fullName evidence="1">Uncharacterized protein</fullName>
    </submittedName>
</protein>
<dbReference type="EMBL" id="SNRW01033687">
    <property type="protein sequence ID" value="KAA6356008.1"/>
    <property type="molecule type" value="Genomic_DNA"/>
</dbReference>
<comment type="caution">
    <text evidence="1">The sequence shown here is derived from an EMBL/GenBank/DDBJ whole genome shotgun (WGS) entry which is preliminary data.</text>
</comment>
<gene>
    <name evidence="1" type="ORF">EZS28_048466</name>
</gene>
<dbReference type="AlphaFoldDB" id="A0A5J4TCM3"/>